<keyword evidence="2" id="KW-1185">Reference proteome</keyword>
<dbReference type="AlphaFoldDB" id="A0A318UQG5"/>
<gene>
    <name evidence="1" type="ORF">DFP75_11173</name>
</gene>
<comment type="caution">
    <text evidence="1">The sequence shown here is derived from an EMBL/GenBank/DDBJ whole genome shotgun (WGS) entry which is preliminary data.</text>
</comment>
<dbReference type="EMBL" id="QKLW01000011">
    <property type="protein sequence ID" value="PYF78654.1"/>
    <property type="molecule type" value="Genomic_DNA"/>
</dbReference>
<name>A0A318UQG5_9GAMM</name>
<sequence length="101" mass="11353">MLLKELKKIFHFDKVKLHSLESNLYQLSVVIDGEEQYIETDEGRFITSHNKLDLQALFKGKSVGAMVLCHRSAYDEMIGQPIGVGNVLEVPIGNTEFAQST</sequence>
<dbReference type="Proteomes" id="UP000247551">
    <property type="component" value="Unassembled WGS sequence"/>
</dbReference>
<evidence type="ECO:0000313" key="1">
    <source>
        <dbReference type="EMBL" id="PYF78654.1"/>
    </source>
</evidence>
<protein>
    <submittedName>
        <fullName evidence="1">Uncharacterized protein</fullName>
    </submittedName>
</protein>
<dbReference type="Pfam" id="PF20090">
    <property type="entry name" value="DUF6482"/>
    <property type="match status" value="1"/>
</dbReference>
<reference evidence="1 2" key="1">
    <citation type="submission" date="2018-06" db="EMBL/GenBank/DDBJ databases">
        <title>Genomic Encyclopedia of Type Strains, Phase III (KMG-III): the genomes of soil and plant-associated and newly described type strains.</title>
        <authorList>
            <person name="Whitman W."/>
        </authorList>
    </citation>
    <scope>NUCLEOTIDE SEQUENCE [LARGE SCALE GENOMIC DNA]</scope>
    <source>
        <strain evidence="1 2">CECT 7730</strain>
    </source>
</reference>
<evidence type="ECO:0000313" key="2">
    <source>
        <dbReference type="Proteomes" id="UP000247551"/>
    </source>
</evidence>
<accession>A0A318UQG5</accession>
<dbReference type="RefSeq" id="WP_110577202.1">
    <property type="nucleotide sequence ID" value="NZ_QKLW01000011.1"/>
</dbReference>
<dbReference type="InterPro" id="IPR045508">
    <property type="entry name" value="DUF6482"/>
</dbReference>
<organism evidence="1 2">
    <name type="scientific">Marinomonas alcarazii</name>
    <dbReference type="NCBI Taxonomy" id="491949"/>
    <lineage>
        <taxon>Bacteria</taxon>
        <taxon>Pseudomonadati</taxon>
        <taxon>Pseudomonadota</taxon>
        <taxon>Gammaproteobacteria</taxon>
        <taxon>Oceanospirillales</taxon>
        <taxon>Oceanospirillaceae</taxon>
        <taxon>Marinomonas</taxon>
    </lineage>
</organism>
<proteinExistence type="predicted"/>